<accession>A0ABQ7GAE6</accession>
<dbReference type="Proteomes" id="UP000815325">
    <property type="component" value="Unassembled WGS sequence"/>
</dbReference>
<reference evidence="1" key="1">
    <citation type="submission" date="2017-08" db="EMBL/GenBank/DDBJ databases">
        <authorList>
            <person name="Polle J.E."/>
            <person name="Barry K."/>
            <person name="Cushman J."/>
            <person name="Schmutz J."/>
            <person name="Tran D."/>
            <person name="Hathwaick L.T."/>
            <person name="Yim W.C."/>
            <person name="Jenkins J."/>
            <person name="Mckie-Krisberg Z.M."/>
            <person name="Prochnik S."/>
            <person name="Lindquist E."/>
            <person name="Dockter R.B."/>
            <person name="Adam C."/>
            <person name="Molina H."/>
            <person name="Bunkerborg J."/>
            <person name="Jin E."/>
            <person name="Buchheim M."/>
            <person name="Magnuson J."/>
        </authorList>
    </citation>
    <scope>NUCLEOTIDE SEQUENCE</scope>
    <source>
        <strain evidence="1">CCAP 19/18</strain>
    </source>
</reference>
<evidence type="ECO:0000313" key="2">
    <source>
        <dbReference type="Proteomes" id="UP000815325"/>
    </source>
</evidence>
<keyword evidence="2" id="KW-1185">Reference proteome</keyword>
<evidence type="ECO:0000313" key="1">
    <source>
        <dbReference type="EMBL" id="KAF5831576.1"/>
    </source>
</evidence>
<organism evidence="1 2">
    <name type="scientific">Dunaliella salina</name>
    <name type="common">Green alga</name>
    <name type="synonym">Protococcus salinus</name>
    <dbReference type="NCBI Taxonomy" id="3046"/>
    <lineage>
        <taxon>Eukaryota</taxon>
        <taxon>Viridiplantae</taxon>
        <taxon>Chlorophyta</taxon>
        <taxon>core chlorophytes</taxon>
        <taxon>Chlorophyceae</taxon>
        <taxon>CS clade</taxon>
        <taxon>Chlamydomonadales</taxon>
        <taxon>Dunaliellaceae</taxon>
        <taxon>Dunaliella</taxon>
    </lineage>
</organism>
<sequence>MPVRHVLQLADVNTITFSADTIAPHLPADRFSIYYGARFKDVILGCAGVGSGRYRSVSLELLARQAQLALASGGHPQATLLPPLCCVYLPSHPHLCTPDNGLLYVLRQLQLSQAAPCPLLVDVFTGPEHAQLANACQVSMQASGILQPVLEASLREADQEMPVHGFQGTILRWDTSLLQQNARLLLQDKVQCLLDRYPPGPEGVLQWGRLQFWLTLEEVRRQIAIAFQKGLQEAKWAQVLVDARAAKDTEKDKEDGVTNVKICNTQQSIKQQQDLGLKAGSSRTGKKKRLPPLGLKPTDLVLLSSHMASSMDELIGRKPHAMGIVKCLEDDDDGSLALILAVHAPKDSAISRMLGLEGGENALPVDEMGSSKQQAMHAASSRQEKDEIQAFGDDELQELMGVGNLRHSRVSRVLLKVLPANPIDFPLPGPDAIRRSKPDLEGLLDAAARYCRERNLNDSQPTTSLQPNANAALLHASSLQLNADAALLLVPPAASAACAAPIAAYSVEVCCLALASAG</sequence>
<protein>
    <submittedName>
        <fullName evidence="1">Uncharacterized protein</fullName>
    </submittedName>
</protein>
<name>A0ABQ7GAE6_DUNSA</name>
<proteinExistence type="predicted"/>
<dbReference type="EMBL" id="MU069938">
    <property type="protein sequence ID" value="KAF5831576.1"/>
    <property type="molecule type" value="Genomic_DNA"/>
</dbReference>
<comment type="caution">
    <text evidence="1">The sequence shown here is derived from an EMBL/GenBank/DDBJ whole genome shotgun (WGS) entry which is preliminary data.</text>
</comment>
<gene>
    <name evidence="1" type="ORF">DUNSADRAFT_12956</name>
</gene>